<dbReference type="EMBL" id="CM023482">
    <property type="protein sequence ID" value="KAH6940150.1"/>
    <property type="molecule type" value="Genomic_DNA"/>
</dbReference>
<gene>
    <name evidence="1" type="ORF">HPB50_025958</name>
</gene>
<name>A0ACB7SZP3_HYAAI</name>
<proteinExistence type="predicted"/>
<evidence type="ECO:0000313" key="2">
    <source>
        <dbReference type="Proteomes" id="UP000821845"/>
    </source>
</evidence>
<organism evidence="1 2">
    <name type="scientific">Hyalomma asiaticum</name>
    <name type="common">Tick</name>
    <dbReference type="NCBI Taxonomy" id="266040"/>
    <lineage>
        <taxon>Eukaryota</taxon>
        <taxon>Metazoa</taxon>
        <taxon>Ecdysozoa</taxon>
        <taxon>Arthropoda</taxon>
        <taxon>Chelicerata</taxon>
        <taxon>Arachnida</taxon>
        <taxon>Acari</taxon>
        <taxon>Parasitiformes</taxon>
        <taxon>Ixodida</taxon>
        <taxon>Ixodoidea</taxon>
        <taxon>Ixodidae</taxon>
        <taxon>Hyalomminae</taxon>
        <taxon>Hyalomma</taxon>
    </lineage>
</organism>
<comment type="caution">
    <text evidence="1">The sequence shown here is derived from an EMBL/GenBank/DDBJ whole genome shotgun (WGS) entry which is preliminary data.</text>
</comment>
<keyword evidence="2" id="KW-1185">Reference proteome</keyword>
<reference evidence="1" key="1">
    <citation type="submission" date="2020-05" db="EMBL/GenBank/DDBJ databases">
        <title>Large-scale comparative analyses of tick genomes elucidate their genetic diversity and vector capacities.</title>
        <authorList>
            <person name="Jia N."/>
            <person name="Wang J."/>
            <person name="Shi W."/>
            <person name="Du L."/>
            <person name="Sun Y."/>
            <person name="Zhan W."/>
            <person name="Jiang J."/>
            <person name="Wang Q."/>
            <person name="Zhang B."/>
            <person name="Ji P."/>
            <person name="Sakyi L.B."/>
            <person name="Cui X."/>
            <person name="Yuan T."/>
            <person name="Jiang B."/>
            <person name="Yang W."/>
            <person name="Lam T.T.-Y."/>
            <person name="Chang Q."/>
            <person name="Ding S."/>
            <person name="Wang X."/>
            <person name="Zhu J."/>
            <person name="Ruan X."/>
            <person name="Zhao L."/>
            <person name="Wei J."/>
            <person name="Que T."/>
            <person name="Du C."/>
            <person name="Cheng J."/>
            <person name="Dai P."/>
            <person name="Han X."/>
            <person name="Huang E."/>
            <person name="Gao Y."/>
            <person name="Liu J."/>
            <person name="Shao H."/>
            <person name="Ye R."/>
            <person name="Li L."/>
            <person name="Wei W."/>
            <person name="Wang X."/>
            <person name="Wang C."/>
            <person name="Yang T."/>
            <person name="Huo Q."/>
            <person name="Li W."/>
            <person name="Guo W."/>
            <person name="Chen H."/>
            <person name="Zhou L."/>
            <person name="Ni X."/>
            <person name="Tian J."/>
            <person name="Zhou Y."/>
            <person name="Sheng Y."/>
            <person name="Liu T."/>
            <person name="Pan Y."/>
            <person name="Xia L."/>
            <person name="Li J."/>
            <person name="Zhao F."/>
            <person name="Cao W."/>
        </authorList>
    </citation>
    <scope>NUCLEOTIDE SEQUENCE</scope>
    <source>
        <strain evidence="1">Hyas-2018</strain>
    </source>
</reference>
<protein>
    <submittedName>
        <fullName evidence="1">Uncharacterized protein</fullName>
    </submittedName>
</protein>
<sequence length="118" mass="13237">MKGNALIRHCPSTNSSTIPSRTRCGHSYRQWAVTQAPHAMTSRDAESGAFDPRVCDSASGRERKIKKRRFQTRAYLDDASSNTPIRLSHGASVTNNDVPSGDRQSRHKRTASWIRRGR</sequence>
<dbReference type="Proteomes" id="UP000821845">
    <property type="component" value="Chromosome 2"/>
</dbReference>
<accession>A0ACB7SZP3</accession>
<evidence type="ECO:0000313" key="1">
    <source>
        <dbReference type="EMBL" id="KAH6940150.1"/>
    </source>
</evidence>